<sequence length="110" mass="12188">MWVQRAGSAAEHSADGVRLSLAEPAWGHRIGVADHALSAHRDYCRGQLDAYDEVYVKCALDVCIKRDVKGLYAKALGRGQIRRSRAFPCETVERSADKVLELIARSGYLD</sequence>
<evidence type="ECO:0000313" key="4">
    <source>
        <dbReference type="Proteomes" id="UP000298246"/>
    </source>
</evidence>
<evidence type="ECO:0000256" key="1">
    <source>
        <dbReference type="ARBA" id="ARBA00022679"/>
    </source>
</evidence>
<dbReference type="AlphaFoldDB" id="A0A4Y8PQA5"/>
<dbReference type="InterPro" id="IPR059117">
    <property type="entry name" value="APS_kinase_dom"/>
</dbReference>
<keyword evidence="4" id="KW-1185">Reference proteome</keyword>
<dbReference type="EMBL" id="MYFO01000074">
    <property type="protein sequence ID" value="TFE82670.1"/>
    <property type="molecule type" value="Genomic_DNA"/>
</dbReference>
<dbReference type="Gene3D" id="3.40.50.300">
    <property type="entry name" value="P-loop containing nucleotide triphosphate hydrolases"/>
    <property type="match status" value="1"/>
</dbReference>
<comment type="caution">
    <text evidence="3">The sequence shown here is derived from an EMBL/GenBank/DDBJ whole genome shotgun (WGS) entry which is preliminary data.</text>
</comment>
<evidence type="ECO:0000259" key="2">
    <source>
        <dbReference type="Pfam" id="PF01583"/>
    </source>
</evidence>
<reference evidence="3 4" key="1">
    <citation type="submission" date="2017-03" db="EMBL/GenBank/DDBJ databases">
        <title>Isolation of Levoglucosan Utilizing Bacteria.</title>
        <authorList>
            <person name="Arya A.S."/>
        </authorList>
    </citation>
    <scope>NUCLEOTIDE SEQUENCE [LARGE SCALE GENOMIC DNA]</scope>
    <source>
        <strain evidence="3 4">MEC069</strain>
    </source>
</reference>
<feature type="domain" description="APS kinase" evidence="2">
    <location>
        <begin position="39"/>
        <end position="82"/>
    </location>
</feature>
<dbReference type="OrthoDB" id="9804504at2"/>
<protein>
    <recommendedName>
        <fullName evidence="2">APS kinase domain-containing protein</fullName>
    </recommendedName>
</protein>
<dbReference type="InterPro" id="IPR027417">
    <property type="entry name" value="P-loop_NTPase"/>
</dbReference>
<name>A0A4Y8PQA5_9BACL</name>
<gene>
    <name evidence="3" type="ORF">B5M42_24690</name>
</gene>
<dbReference type="Proteomes" id="UP000298246">
    <property type="component" value="Unassembled WGS sequence"/>
</dbReference>
<proteinExistence type="predicted"/>
<keyword evidence="1" id="KW-0808">Transferase</keyword>
<dbReference type="Pfam" id="PF01583">
    <property type="entry name" value="APS_kinase"/>
    <property type="match status" value="1"/>
</dbReference>
<organism evidence="3 4">
    <name type="scientific">Paenibacillus athensensis</name>
    <dbReference type="NCBI Taxonomy" id="1967502"/>
    <lineage>
        <taxon>Bacteria</taxon>
        <taxon>Bacillati</taxon>
        <taxon>Bacillota</taxon>
        <taxon>Bacilli</taxon>
        <taxon>Bacillales</taxon>
        <taxon>Paenibacillaceae</taxon>
        <taxon>Paenibacillus</taxon>
    </lineage>
</organism>
<evidence type="ECO:0000313" key="3">
    <source>
        <dbReference type="EMBL" id="TFE82670.1"/>
    </source>
</evidence>
<accession>A0A4Y8PQA5</accession>